<keyword evidence="11" id="KW-1185">Reference proteome</keyword>
<keyword evidence="5 10" id="KW-0418">Kinase</keyword>
<dbReference type="Proteomes" id="UP000799777">
    <property type="component" value="Unassembled WGS sequence"/>
</dbReference>
<dbReference type="PANTHER" id="PTHR43671:SF98">
    <property type="entry name" value="SERINE_THREONINE-PROTEIN KINASE NEK11"/>
    <property type="match status" value="1"/>
</dbReference>
<organism evidence="10 11">
    <name type="scientific">Setomelanomma holmii</name>
    <dbReference type="NCBI Taxonomy" id="210430"/>
    <lineage>
        <taxon>Eukaryota</taxon>
        <taxon>Fungi</taxon>
        <taxon>Dikarya</taxon>
        <taxon>Ascomycota</taxon>
        <taxon>Pezizomycotina</taxon>
        <taxon>Dothideomycetes</taxon>
        <taxon>Pleosporomycetidae</taxon>
        <taxon>Pleosporales</taxon>
        <taxon>Pleosporineae</taxon>
        <taxon>Phaeosphaeriaceae</taxon>
        <taxon>Setomelanomma</taxon>
    </lineage>
</organism>
<dbReference type="PROSITE" id="PS50011">
    <property type="entry name" value="PROTEIN_KINASE_DOM"/>
    <property type="match status" value="1"/>
</dbReference>
<dbReference type="OrthoDB" id="310217at2759"/>
<reference evidence="10" key="1">
    <citation type="journal article" date="2020" name="Stud. Mycol.">
        <title>101 Dothideomycetes genomes: a test case for predicting lifestyles and emergence of pathogens.</title>
        <authorList>
            <person name="Haridas S."/>
            <person name="Albert R."/>
            <person name="Binder M."/>
            <person name="Bloem J."/>
            <person name="Labutti K."/>
            <person name="Salamov A."/>
            <person name="Andreopoulos B."/>
            <person name="Baker S."/>
            <person name="Barry K."/>
            <person name="Bills G."/>
            <person name="Bluhm B."/>
            <person name="Cannon C."/>
            <person name="Castanera R."/>
            <person name="Culley D."/>
            <person name="Daum C."/>
            <person name="Ezra D."/>
            <person name="Gonzalez J."/>
            <person name="Henrissat B."/>
            <person name="Kuo A."/>
            <person name="Liang C."/>
            <person name="Lipzen A."/>
            <person name="Lutzoni F."/>
            <person name="Magnuson J."/>
            <person name="Mondo S."/>
            <person name="Nolan M."/>
            <person name="Ohm R."/>
            <person name="Pangilinan J."/>
            <person name="Park H.-J."/>
            <person name="Ramirez L."/>
            <person name="Alfaro M."/>
            <person name="Sun H."/>
            <person name="Tritt A."/>
            <person name="Yoshinaga Y."/>
            <person name="Zwiers L.-H."/>
            <person name="Turgeon B."/>
            <person name="Goodwin S."/>
            <person name="Spatafora J."/>
            <person name="Crous P."/>
            <person name="Grigoriev I."/>
        </authorList>
    </citation>
    <scope>NUCLEOTIDE SEQUENCE</scope>
    <source>
        <strain evidence="10">CBS 110217</strain>
    </source>
</reference>
<proteinExistence type="predicted"/>
<keyword evidence="3" id="KW-0808">Transferase</keyword>
<dbReference type="AlphaFoldDB" id="A0A9P4LFJ6"/>
<dbReference type="SUPFAM" id="SSF56112">
    <property type="entry name" value="Protein kinase-like (PK-like)"/>
    <property type="match status" value="1"/>
</dbReference>
<protein>
    <recommendedName>
        <fullName evidence="1">non-specific serine/threonine protein kinase</fullName>
        <ecNumber evidence="1">2.7.11.1</ecNumber>
    </recommendedName>
</protein>
<keyword evidence="6" id="KW-0067">ATP-binding</keyword>
<gene>
    <name evidence="10" type="ORF">EK21DRAFT_78507</name>
</gene>
<evidence type="ECO:0000313" key="10">
    <source>
        <dbReference type="EMBL" id="KAF2024541.1"/>
    </source>
</evidence>
<dbReference type="InterPro" id="IPR050660">
    <property type="entry name" value="NEK_Ser/Thr_kinase"/>
</dbReference>
<comment type="caution">
    <text evidence="10">The sequence shown here is derived from an EMBL/GenBank/DDBJ whole genome shotgun (WGS) entry which is preliminary data.</text>
</comment>
<feature type="domain" description="Protein kinase" evidence="9">
    <location>
        <begin position="1"/>
        <end position="292"/>
    </location>
</feature>
<evidence type="ECO:0000256" key="7">
    <source>
        <dbReference type="ARBA" id="ARBA00047899"/>
    </source>
</evidence>
<evidence type="ECO:0000256" key="6">
    <source>
        <dbReference type="ARBA" id="ARBA00022840"/>
    </source>
</evidence>
<accession>A0A9P4LFJ6</accession>
<dbReference type="Gene3D" id="1.10.510.10">
    <property type="entry name" value="Transferase(Phosphotransferase) domain 1"/>
    <property type="match status" value="1"/>
</dbReference>
<dbReference type="GO" id="GO:0004674">
    <property type="term" value="F:protein serine/threonine kinase activity"/>
    <property type="evidence" value="ECO:0007669"/>
    <property type="project" value="UniProtKB-KW"/>
</dbReference>
<evidence type="ECO:0000259" key="9">
    <source>
        <dbReference type="PROSITE" id="PS50011"/>
    </source>
</evidence>
<name>A0A9P4LFJ6_9PLEO</name>
<evidence type="ECO:0000256" key="8">
    <source>
        <dbReference type="ARBA" id="ARBA00048679"/>
    </source>
</evidence>
<comment type="catalytic activity">
    <reaction evidence="8">
        <text>L-seryl-[protein] + ATP = O-phospho-L-seryl-[protein] + ADP + H(+)</text>
        <dbReference type="Rhea" id="RHEA:17989"/>
        <dbReference type="Rhea" id="RHEA-COMP:9863"/>
        <dbReference type="Rhea" id="RHEA-COMP:11604"/>
        <dbReference type="ChEBI" id="CHEBI:15378"/>
        <dbReference type="ChEBI" id="CHEBI:29999"/>
        <dbReference type="ChEBI" id="CHEBI:30616"/>
        <dbReference type="ChEBI" id="CHEBI:83421"/>
        <dbReference type="ChEBI" id="CHEBI:456216"/>
        <dbReference type="EC" id="2.7.11.1"/>
    </reaction>
</comment>
<dbReference type="InterPro" id="IPR008271">
    <property type="entry name" value="Ser/Thr_kinase_AS"/>
</dbReference>
<dbReference type="GO" id="GO:0005634">
    <property type="term" value="C:nucleus"/>
    <property type="evidence" value="ECO:0007669"/>
    <property type="project" value="TreeGrafter"/>
</dbReference>
<evidence type="ECO:0000313" key="11">
    <source>
        <dbReference type="Proteomes" id="UP000799777"/>
    </source>
</evidence>
<sequence>MPRSVRSSFKPVRNATQGVGGNNNLGIVVVRHRPSNTICIEKRVYPDAIHAGDVQREIRIMHQLRGHRNIVKILNYDLKYRSLGYGSIFLQRAELSSLDAIVKRYAQRPHALFPDEGFLWKILSDLSLALAYLATGTDAQTALAQARAGQNVTVVPGWQSVLHRDIKPSNVFMTWEGTHNRHPTMLLGDFGCAIDRNDLRMLPDTIPPNDPDFAPPEYPDCNDRSDVYSMGLTVLCVASKSQLPLPGDSFANGWASAGMEMVLKKCLRGHPSGRPSLFELPQFVRRGYNMWVTTNQGPGAPLPAWAYGE</sequence>
<dbReference type="SMART" id="SM00220">
    <property type="entry name" value="S_TKc"/>
    <property type="match status" value="1"/>
</dbReference>
<evidence type="ECO:0000256" key="2">
    <source>
        <dbReference type="ARBA" id="ARBA00022527"/>
    </source>
</evidence>
<keyword evidence="4" id="KW-0547">Nucleotide-binding</keyword>
<dbReference type="EC" id="2.7.11.1" evidence="1"/>
<dbReference type="PANTHER" id="PTHR43671">
    <property type="entry name" value="SERINE/THREONINE-PROTEIN KINASE NEK"/>
    <property type="match status" value="1"/>
</dbReference>
<dbReference type="EMBL" id="ML978292">
    <property type="protein sequence ID" value="KAF2024541.1"/>
    <property type="molecule type" value="Genomic_DNA"/>
</dbReference>
<evidence type="ECO:0000256" key="5">
    <source>
        <dbReference type="ARBA" id="ARBA00022777"/>
    </source>
</evidence>
<comment type="catalytic activity">
    <reaction evidence="7">
        <text>L-threonyl-[protein] + ATP = O-phospho-L-threonyl-[protein] + ADP + H(+)</text>
        <dbReference type="Rhea" id="RHEA:46608"/>
        <dbReference type="Rhea" id="RHEA-COMP:11060"/>
        <dbReference type="Rhea" id="RHEA-COMP:11605"/>
        <dbReference type="ChEBI" id="CHEBI:15378"/>
        <dbReference type="ChEBI" id="CHEBI:30013"/>
        <dbReference type="ChEBI" id="CHEBI:30616"/>
        <dbReference type="ChEBI" id="CHEBI:61977"/>
        <dbReference type="ChEBI" id="CHEBI:456216"/>
        <dbReference type="EC" id="2.7.11.1"/>
    </reaction>
</comment>
<dbReference type="GO" id="GO:0005524">
    <property type="term" value="F:ATP binding"/>
    <property type="evidence" value="ECO:0007669"/>
    <property type="project" value="UniProtKB-KW"/>
</dbReference>
<evidence type="ECO:0000256" key="4">
    <source>
        <dbReference type="ARBA" id="ARBA00022741"/>
    </source>
</evidence>
<dbReference type="CDD" id="cd00180">
    <property type="entry name" value="PKc"/>
    <property type="match status" value="1"/>
</dbReference>
<evidence type="ECO:0000256" key="3">
    <source>
        <dbReference type="ARBA" id="ARBA00022679"/>
    </source>
</evidence>
<dbReference type="PROSITE" id="PS00108">
    <property type="entry name" value="PROTEIN_KINASE_ST"/>
    <property type="match status" value="1"/>
</dbReference>
<dbReference type="InterPro" id="IPR000719">
    <property type="entry name" value="Prot_kinase_dom"/>
</dbReference>
<evidence type="ECO:0000256" key="1">
    <source>
        <dbReference type="ARBA" id="ARBA00012513"/>
    </source>
</evidence>
<keyword evidence="2" id="KW-0723">Serine/threonine-protein kinase</keyword>
<dbReference type="InterPro" id="IPR011009">
    <property type="entry name" value="Kinase-like_dom_sf"/>
</dbReference>